<sequence>MKAVKVRNPASLDSLEIVELDDPGEPGPGEIRVRLHASSLNFHDYAVVSGKIETQDGRIPLSDGAGEVTAVGDGVTSFRPGDRVVSTFFPQWDDGDPPMGSFEQTPGDGIDGYAREHVVKPANAFVHAPETLDYVESATLTTAGLTAWRALVEDGKLKPGQTVLVQGTGGVSLFALLFAKVAGARVIATSSSDEKLEKVRSLGADHTINYKSCETWGDAAFDWTDGIGVDHVVEVGGPGTVNQSIAAIRPGGHIHLIGVLTGRSGEVQTAALLKKMGRLQGLTVGSHAMMRRMIAAIDANGIKPQISDRFSLDDLADAFRHEESGGHLGKIAIEI</sequence>
<protein>
    <submittedName>
        <fullName evidence="2">Zinc-binding dehydrogenase</fullName>
    </submittedName>
</protein>
<comment type="caution">
    <text evidence="2">The sequence shown here is derived from an EMBL/GenBank/DDBJ whole genome shotgun (WGS) entry which is preliminary data.</text>
</comment>
<dbReference type="RefSeq" id="WP_160683981.1">
    <property type="nucleotide sequence ID" value="NZ_WTYW01000003.1"/>
</dbReference>
<name>A0A844ZLV1_9SPHN</name>
<dbReference type="InterPro" id="IPR013154">
    <property type="entry name" value="ADH-like_N"/>
</dbReference>
<reference evidence="2 3" key="1">
    <citation type="submission" date="2019-12" db="EMBL/GenBank/DDBJ databases">
        <title>Genomic-based taxomic classification of the family Erythrobacteraceae.</title>
        <authorList>
            <person name="Xu L."/>
        </authorList>
    </citation>
    <scope>NUCLEOTIDE SEQUENCE [LARGE SCALE GENOMIC DNA]</scope>
    <source>
        <strain evidence="2 3">MCCC 1A09962</strain>
    </source>
</reference>
<dbReference type="InterPro" id="IPR013149">
    <property type="entry name" value="ADH-like_C"/>
</dbReference>
<proteinExistence type="predicted"/>
<feature type="domain" description="Enoyl reductase (ER)" evidence="1">
    <location>
        <begin position="10"/>
        <end position="333"/>
    </location>
</feature>
<organism evidence="2 3">
    <name type="scientific">Parapontixanthobacter aurantiacus</name>
    <dbReference type="NCBI Taxonomy" id="1463599"/>
    <lineage>
        <taxon>Bacteria</taxon>
        <taxon>Pseudomonadati</taxon>
        <taxon>Pseudomonadota</taxon>
        <taxon>Alphaproteobacteria</taxon>
        <taxon>Sphingomonadales</taxon>
        <taxon>Erythrobacteraceae</taxon>
        <taxon>Parapontixanthobacter</taxon>
    </lineage>
</organism>
<dbReference type="Pfam" id="PF00107">
    <property type="entry name" value="ADH_zinc_N"/>
    <property type="match status" value="1"/>
</dbReference>
<dbReference type="EMBL" id="WTYW01000003">
    <property type="protein sequence ID" value="MXO86649.1"/>
    <property type="molecule type" value="Genomic_DNA"/>
</dbReference>
<dbReference type="Gene3D" id="3.90.180.10">
    <property type="entry name" value="Medium-chain alcohol dehydrogenases, catalytic domain"/>
    <property type="match status" value="1"/>
</dbReference>
<dbReference type="Gene3D" id="3.40.50.720">
    <property type="entry name" value="NAD(P)-binding Rossmann-like Domain"/>
    <property type="match status" value="1"/>
</dbReference>
<dbReference type="SUPFAM" id="SSF51735">
    <property type="entry name" value="NAD(P)-binding Rossmann-fold domains"/>
    <property type="match status" value="1"/>
</dbReference>
<dbReference type="SUPFAM" id="SSF50129">
    <property type="entry name" value="GroES-like"/>
    <property type="match status" value="1"/>
</dbReference>
<dbReference type="PANTHER" id="PTHR45033">
    <property type="match status" value="1"/>
</dbReference>
<dbReference type="SMART" id="SM00829">
    <property type="entry name" value="PKS_ER"/>
    <property type="match status" value="1"/>
</dbReference>
<dbReference type="InterPro" id="IPR052711">
    <property type="entry name" value="Zinc_ADH-like"/>
</dbReference>
<dbReference type="InterPro" id="IPR036291">
    <property type="entry name" value="NAD(P)-bd_dom_sf"/>
</dbReference>
<dbReference type="Pfam" id="PF08240">
    <property type="entry name" value="ADH_N"/>
    <property type="match status" value="1"/>
</dbReference>
<dbReference type="OrthoDB" id="9790818at2"/>
<dbReference type="InterPro" id="IPR020843">
    <property type="entry name" value="ER"/>
</dbReference>
<evidence type="ECO:0000259" key="1">
    <source>
        <dbReference type="SMART" id="SM00829"/>
    </source>
</evidence>
<dbReference type="CDD" id="cd08276">
    <property type="entry name" value="MDR7"/>
    <property type="match status" value="1"/>
</dbReference>
<dbReference type="AlphaFoldDB" id="A0A844ZLV1"/>
<evidence type="ECO:0000313" key="3">
    <source>
        <dbReference type="Proteomes" id="UP000433104"/>
    </source>
</evidence>
<dbReference type="InterPro" id="IPR011032">
    <property type="entry name" value="GroES-like_sf"/>
</dbReference>
<dbReference type="PANTHER" id="PTHR45033:SF2">
    <property type="entry name" value="ZINC-TYPE ALCOHOL DEHYDROGENASE-LIKE PROTEIN C1773.06C"/>
    <property type="match status" value="1"/>
</dbReference>
<keyword evidence="3" id="KW-1185">Reference proteome</keyword>
<accession>A0A844ZLV1</accession>
<gene>
    <name evidence="2" type="ORF">GRI38_11495</name>
</gene>
<dbReference type="GO" id="GO:0016491">
    <property type="term" value="F:oxidoreductase activity"/>
    <property type="evidence" value="ECO:0007669"/>
    <property type="project" value="InterPro"/>
</dbReference>
<dbReference type="Proteomes" id="UP000433104">
    <property type="component" value="Unassembled WGS sequence"/>
</dbReference>
<evidence type="ECO:0000313" key="2">
    <source>
        <dbReference type="EMBL" id="MXO86649.1"/>
    </source>
</evidence>